<feature type="transmembrane region" description="Helical" evidence="4">
    <location>
        <begin position="450"/>
        <end position="470"/>
    </location>
</feature>
<feature type="transmembrane region" description="Helical" evidence="4">
    <location>
        <begin position="376"/>
        <end position="400"/>
    </location>
</feature>
<reference evidence="6" key="1">
    <citation type="journal article" date="2020" name="Stud. Mycol.">
        <title>101 Dothideomycetes genomes: a test case for predicting lifestyles and emergence of pathogens.</title>
        <authorList>
            <person name="Haridas S."/>
            <person name="Albert R."/>
            <person name="Binder M."/>
            <person name="Bloem J."/>
            <person name="Labutti K."/>
            <person name="Salamov A."/>
            <person name="Andreopoulos B."/>
            <person name="Baker S."/>
            <person name="Barry K."/>
            <person name="Bills G."/>
            <person name="Bluhm B."/>
            <person name="Cannon C."/>
            <person name="Castanera R."/>
            <person name="Culley D."/>
            <person name="Daum C."/>
            <person name="Ezra D."/>
            <person name="Gonzalez J."/>
            <person name="Henrissat B."/>
            <person name="Kuo A."/>
            <person name="Liang C."/>
            <person name="Lipzen A."/>
            <person name="Lutzoni F."/>
            <person name="Magnuson J."/>
            <person name="Mondo S."/>
            <person name="Nolan M."/>
            <person name="Ohm R."/>
            <person name="Pangilinan J."/>
            <person name="Park H.-J."/>
            <person name="Ramirez L."/>
            <person name="Alfaro M."/>
            <person name="Sun H."/>
            <person name="Tritt A."/>
            <person name="Yoshinaga Y."/>
            <person name="Zwiers L.-H."/>
            <person name="Turgeon B."/>
            <person name="Goodwin S."/>
            <person name="Spatafora J."/>
            <person name="Crous P."/>
            <person name="Grigoriev I."/>
        </authorList>
    </citation>
    <scope>NUCLEOTIDE SEQUENCE</scope>
    <source>
        <strain evidence="6">CBS 116005</strain>
    </source>
</reference>
<dbReference type="GO" id="GO:0016020">
    <property type="term" value="C:membrane"/>
    <property type="evidence" value="ECO:0007669"/>
    <property type="project" value="UniProtKB-SubCell"/>
</dbReference>
<dbReference type="PANTHER" id="PTHR11360:SF234">
    <property type="entry name" value="MFS-TYPE TRANSPORTER DBAD-RELATED"/>
    <property type="match status" value="1"/>
</dbReference>
<feature type="compositionally biased region" description="Polar residues" evidence="3">
    <location>
        <begin position="29"/>
        <end position="41"/>
    </location>
</feature>
<dbReference type="InterPro" id="IPR050327">
    <property type="entry name" value="Proton-linked_MCT"/>
</dbReference>
<keyword evidence="4" id="KW-0472">Membrane</keyword>
<name>A0A6G1LAY9_9PEZI</name>
<feature type="compositionally biased region" description="Pro residues" evidence="3">
    <location>
        <begin position="65"/>
        <end position="79"/>
    </location>
</feature>
<comment type="similarity">
    <text evidence="2">Belongs to the major facilitator superfamily. Monocarboxylate porter (TC 2.A.1.13) family.</text>
</comment>
<protein>
    <submittedName>
        <fullName evidence="6">MFS general substrate transporter</fullName>
    </submittedName>
</protein>
<feature type="region of interest" description="Disordered" evidence="3">
    <location>
        <begin position="1"/>
        <end position="81"/>
    </location>
</feature>
<evidence type="ECO:0000256" key="2">
    <source>
        <dbReference type="ARBA" id="ARBA00006727"/>
    </source>
</evidence>
<evidence type="ECO:0000313" key="7">
    <source>
        <dbReference type="Proteomes" id="UP000799436"/>
    </source>
</evidence>
<dbReference type="InterPro" id="IPR036259">
    <property type="entry name" value="MFS_trans_sf"/>
</dbReference>
<evidence type="ECO:0000313" key="6">
    <source>
        <dbReference type="EMBL" id="KAF2770015.1"/>
    </source>
</evidence>
<feature type="domain" description="Major facilitator superfamily (MFS) profile" evidence="5">
    <location>
        <begin position="84"/>
        <end position="471"/>
    </location>
</feature>
<proteinExistence type="inferred from homology"/>
<dbReference type="PANTHER" id="PTHR11360">
    <property type="entry name" value="MONOCARBOXYLATE TRANSPORTER"/>
    <property type="match status" value="1"/>
</dbReference>
<keyword evidence="4" id="KW-0812">Transmembrane</keyword>
<feature type="transmembrane region" description="Helical" evidence="4">
    <location>
        <begin position="125"/>
        <end position="147"/>
    </location>
</feature>
<feature type="transmembrane region" description="Helical" evidence="4">
    <location>
        <begin position="84"/>
        <end position="105"/>
    </location>
</feature>
<dbReference type="GO" id="GO:0022857">
    <property type="term" value="F:transmembrane transporter activity"/>
    <property type="evidence" value="ECO:0007669"/>
    <property type="project" value="InterPro"/>
</dbReference>
<keyword evidence="7" id="KW-1185">Reference proteome</keyword>
<dbReference type="AlphaFoldDB" id="A0A6G1LAY9"/>
<dbReference type="OrthoDB" id="6509908at2759"/>
<dbReference type="Proteomes" id="UP000799436">
    <property type="component" value="Unassembled WGS sequence"/>
</dbReference>
<comment type="subcellular location">
    <subcellularLocation>
        <location evidence="1">Membrane</location>
        <topology evidence="1">Multi-pass membrane protein</topology>
    </subcellularLocation>
</comment>
<evidence type="ECO:0000256" key="3">
    <source>
        <dbReference type="SAM" id="MobiDB-lite"/>
    </source>
</evidence>
<dbReference type="SUPFAM" id="SSF103473">
    <property type="entry name" value="MFS general substrate transporter"/>
    <property type="match status" value="1"/>
</dbReference>
<dbReference type="InterPro" id="IPR011701">
    <property type="entry name" value="MFS"/>
</dbReference>
<keyword evidence="4" id="KW-1133">Transmembrane helix</keyword>
<evidence type="ECO:0000256" key="4">
    <source>
        <dbReference type="SAM" id="Phobius"/>
    </source>
</evidence>
<dbReference type="Pfam" id="PF07690">
    <property type="entry name" value="MFS_1"/>
    <property type="match status" value="1"/>
</dbReference>
<evidence type="ECO:0000259" key="5">
    <source>
        <dbReference type="PROSITE" id="PS50850"/>
    </source>
</evidence>
<dbReference type="InterPro" id="IPR020846">
    <property type="entry name" value="MFS_dom"/>
</dbReference>
<dbReference type="Gene3D" id="1.20.1250.20">
    <property type="entry name" value="MFS general substrate transporter like domains"/>
    <property type="match status" value="2"/>
</dbReference>
<dbReference type="PROSITE" id="PS50850">
    <property type="entry name" value="MFS"/>
    <property type="match status" value="1"/>
</dbReference>
<feature type="transmembrane region" description="Helical" evidence="4">
    <location>
        <begin position="183"/>
        <end position="203"/>
    </location>
</feature>
<dbReference type="EMBL" id="ML995829">
    <property type="protein sequence ID" value="KAF2770015.1"/>
    <property type="molecule type" value="Genomic_DNA"/>
</dbReference>
<feature type="transmembrane region" description="Helical" evidence="4">
    <location>
        <begin position="321"/>
        <end position="340"/>
    </location>
</feature>
<feature type="transmembrane region" description="Helical" evidence="4">
    <location>
        <begin position="243"/>
        <end position="263"/>
    </location>
</feature>
<sequence length="480" mass="50956">MASNTETTREFHHHQRTHNNATDQEKLESGTNSGSDASFNNEPVEAAAEAEAEPQGEKPVTAPQGQPPGGGPPGGPPPDGGTKAWLQVLGSWFLFFNTWGLLNTFGVYQTYYEGGQLFVSNSSDISWIGTVQALMVLIVGAVVGPIYDRGYFRWLLVFGTFMVVFGHMMLSLCHTLWGCILAQGFVIGIGAGALFVPAVAILPTYFSTRLGLAVGLAASGSSSGGIIYPIMFYKLLSEVGFGWAVRILGFTALATLIVPLFCMQMRVKPPKARALFDMTAFTDLPYMILVLACAIGFIALYVGIFYFSYFGESTGITDASLSFYLIPILNAGSVFGRTVPNYLADKIGPLNVITPGAFLVGVILLCNLAVTGVAGIVITTLFFGFFSGIFIALPPVLFVAFTKDRTKIGTRIGMGFAMLGAGVLCGGPGGGGILDRRGTDASQLDWTGTWTYGGVTGLAAGCVLLGLRIWRGGPKLMVKC</sequence>
<accession>A0A6G1LAY9</accession>
<feature type="transmembrane region" description="Helical" evidence="4">
    <location>
        <begin position="412"/>
        <end position="430"/>
    </location>
</feature>
<feature type="transmembrane region" description="Helical" evidence="4">
    <location>
        <begin position="210"/>
        <end position="231"/>
    </location>
</feature>
<feature type="transmembrane region" description="Helical" evidence="4">
    <location>
        <begin position="284"/>
        <end position="309"/>
    </location>
</feature>
<feature type="transmembrane region" description="Helical" evidence="4">
    <location>
        <begin position="352"/>
        <end position="370"/>
    </location>
</feature>
<evidence type="ECO:0000256" key="1">
    <source>
        <dbReference type="ARBA" id="ARBA00004141"/>
    </source>
</evidence>
<gene>
    <name evidence="6" type="ORF">EJ03DRAFT_83691</name>
</gene>
<feature type="transmembrane region" description="Helical" evidence="4">
    <location>
        <begin position="154"/>
        <end position="177"/>
    </location>
</feature>
<organism evidence="6 7">
    <name type="scientific">Teratosphaeria nubilosa</name>
    <dbReference type="NCBI Taxonomy" id="161662"/>
    <lineage>
        <taxon>Eukaryota</taxon>
        <taxon>Fungi</taxon>
        <taxon>Dikarya</taxon>
        <taxon>Ascomycota</taxon>
        <taxon>Pezizomycotina</taxon>
        <taxon>Dothideomycetes</taxon>
        <taxon>Dothideomycetidae</taxon>
        <taxon>Mycosphaerellales</taxon>
        <taxon>Teratosphaeriaceae</taxon>
        <taxon>Teratosphaeria</taxon>
    </lineage>
</organism>